<comment type="similarity">
    <text evidence="1">Belongs to the OSBP family.</text>
</comment>
<dbReference type="PhylomeDB" id="K6UK83"/>
<reference evidence="3 4" key="1">
    <citation type="journal article" date="2012" name="Nat. Genet.">
        <title>Plasmodium cynomolgi genome sequences provide insight into Plasmodium vivax and the monkey malaria clade.</title>
        <authorList>
            <person name="Tachibana S."/>
            <person name="Sullivan S.A."/>
            <person name="Kawai S."/>
            <person name="Nakamura S."/>
            <person name="Kim H.R."/>
            <person name="Goto N."/>
            <person name="Arisue N."/>
            <person name="Palacpac N.M.Q."/>
            <person name="Honma H."/>
            <person name="Yagi M."/>
            <person name="Tougan T."/>
            <person name="Katakai Y."/>
            <person name="Kaneko O."/>
            <person name="Mita T."/>
            <person name="Kita K."/>
            <person name="Yasutomi Y."/>
            <person name="Sutton P.L."/>
            <person name="Shakhbatyan R."/>
            <person name="Horii T."/>
            <person name="Yasunaga T."/>
            <person name="Barnwell J.W."/>
            <person name="Escalante A.A."/>
            <person name="Carlton J.M."/>
            <person name="Tanabe K."/>
        </authorList>
    </citation>
    <scope>NUCLEOTIDE SEQUENCE [LARGE SCALE GENOMIC DNA]</scope>
    <source>
        <strain evidence="3 4">B</strain>
    </source>
</reference>
<dbReference type="KEGG" id="pcy:PCYB_093780"/>
<keyword evidence="4" id="KW-1185">Reference proteome</keyword>
<name>K6UK83_PLACD</name>
<dbReference type="VEuPathDB" id="PlasmoDB:PCYB_093780"/>
<sequence length="452" mass="53008">MPIYLNEPSSFLQRLAEDFQYVYLLQRASREVESTSRLAYVTAFTISPYASVIGRTFKPFNPLLGETYELTHRKFFFLSEQVVHHPPITAYHCHNEYMTNFASISVNVKILGKSVEVTIPGSSHLILRYQKKGGSTSTGRERHTDKCARLDKKHIFGSAEGRNLDECEVRSCASTKRNSQGRDPPEEYGHEHYTYERANMIIHNIIFGKLWVELHGNILIRNHNNGDFSIVSYIRKGWFEKEIHKVRAVVCDRHKNVIFYIYGKWSQEINIAYVKHLKKQEYGSYFFNADGSENSSHFNRNTLNEFIGNVDWQFFENHVDVLNGVCVWRAPKRPKHSELYYGFNSMTVELNEITPEYDPTKGASIACTDCRFRPDQRSYENGNIEIAMSEKQRLENKQRTNSKKYVGKDSYKPKWFYKHKDPIYKDRDMYLFNNEYWVAKEKGLFTDTPDIF</sequence>
<dbReference type="InterPro" id="IPR000648">
    <property type="entry name" value="Oxysterol-bd"/>
</dbReference>
<dbReference type="GO" id="GO:0005829">
    <property type="term" value="C:cytosol"/>
    <property type="evidence" value="ECO:0007669"/>
    <property type="project" value="TreeGrafter"/>
</dbReference>
<organism evidence="3 4">
    <name type="scientific">Plasmodium cynomolgi (strain B)</name>
    <dbReference type="NCBI Taxonomy" id="1120755"/>
    <lineage>
        <taxon>Eukaryota</taxon>
        <taxon>Sar</taxon>
        <taxon>Alveolata</taxon>
        <taxon>Apicomplexa</taxon>
        <taxon>Aconoidasida</taxon>
        <taxon>Haemosporida</taxon>
        <taxon>Plasmodiidae</taxon>
        <taxon>Plasmodium</taxon>
        <taxon>Plasmodium (Plasmodium)</taxon>
    </lineage>
</organism>
<dbReference type="Proteomes" id="UP000006319">
    <property type="component" value="Chromosome 9"/>
</dbReference>
<dbReference type="SUPFAM" id="SSF144000">
    <property type="entry name" value="Oxysterol-binding protein-like"/>
    <property type="match status" value="1"/>
</dbReference>
<gene>
    <name evidence="3" type="ORF">PCYB_093780</name>
</gene>
<dbReference type="Gene3D" id="2.40.160.120">
    <property type="match status" value="1"/>
</dbReference>
<protein>
    <submittedName>
        <fullName evidence="3">Oxysterol-binding protein/PH domain containing protein</fullName>
    </submittedName>
</protein>
<accession>K6UK83</accession>
<dbReference type="Pfam" id="PF01237">
    <property type="entry name" value="Oxysterol_BP"/>
    <property type="match status" value="1"/>
</dbReference>
<dbReference type="InterPro" id="IPR037239">
    <property type="entry name" value="OSBP_sf"/>
</dbReference>
<dbReference type="PANTHER" id="PTHR10972:SF205">
    <property type="entry name" value="OXYSTEROL-BINDING PROTEIN 1"/>
    <property type="match status" value="1"/>
</dbReference>
<dbReference type="EMBL" id="DF157101">
    <property type="protein sequence ID" value="GAB66593.1"/>
    <property type="molecule type" value="Genomic_DNA"/>
</dbReference>
<dbReference type="OrthoDB" id="1854502at2759"/>
<dbReference type="eggNOG" id="KOG1737">
    <property type="taxonomic scope" value="Eukaryota"/>
</dbReference>
<dbReference type="RefSeq" id="XP_004222540.1">
    <property type="nucleotide sequence ID" value="XM_004222492.1"/>
</dbReference>
<evidence type="ECO:0000256" key="1">
    <source>
        <dbReference type="ARBA" id="ARBA00008842"/>
    </source>
</evidence>
<evidence type="ECO:0000313" key="4">
    <source>
        <dbReference type="Proteomes" id="UP000006319"/>
    </source>
</evidence>
<proteinExistence type="inferred from homology"/>
<dbReference type="GO" id="GO:0016020">
    <property type="term" value="C:membrane"/>
    <property type="evidence" value="ECO:0007669"/>
    <property type="project" value="TreeGrafter"/>
</dbReference>
<dbReference type="PANTHER" id="PTHR10972">
    <property type="entry name" value="OXYSTEROL-BINDING PROTEIN-RELATED"/>
    <property type="match status" value="1"/>
</dbReference>
<keyword evidence="2" id="KW-0597">Phosphoprotein</keyword>
<dbReference type="AlphaFoldDB" id="K6UK83"/>
<evidence type="ECO:0000256" key="2">
    <source>
        <dbReference type="ARBA" id="ARBA00022553"/>
    </source>
</evidence>
<dbReference type="GeneID" id="14692947"/>
<dbReference type="GO" id="GO:0032934">
    <property type="term" value="F:sterol binding"/>
    <property type="evidence" value="ECO:0007669"/>
    <property type="project" value="TreeGrafter"/>
</dbReference>
<evidence type="ECO:0000313" key="3">
    <source>
        <dbReference type="EMBL" id="GAB66593.1"/>
    </source>
</evidence>